<dbReference type="SUPFAM" id="SSF81324">
    <property type="entry name" value="Voltage-gated potassium channels"/>
    <property type="match status" value="1"/>
</dbReference>
<comment type="catalytic activity">
    <reaction evidence="11">
        <text>K(+)(in) = K(+)(out)</text>
        <dbReference type="Rhea" id="RHEA:29463"/>
        <dbReference type="ChEBI" id="CHEBI:29103"/>
    </reaction>
</comment>
<dbReference type="SUPFAM" id="SSF81296">
    <property type="entry name" value="E set domains"/>
    <property type="match status" value="1"/>
</dbReference>
<evidence type="ECO:0000256" key="9">
    <source>
        <dbReference type="ARBA" id="ARBA00023136"/>
    </source>
</evidence>
<dbReference type="InterPro" id="IPR016449">
    <property type="entry name" value="K_chnl_inward-rec_Kir"/>
</dbReference>
<evidence type="ECO:0000256" key="2">
    <source>
        <dbReference type="ARBA" id="ARBA00022448"/>
    </source>
</evidence>
<keyword evidence="2 17" id="KW-0813">Transport</keyword>
<dbReference type="GO" id="GO:0034765">
    <property type="term" value="P:regulation of monoatomic ion transmembrane transport"/>
    <property type="evidence" value="ECO:0007669"/>
    <property type="project" value="TreeGrafter"/>
</dbReference>
<dbReference type="InterPro" id="IPR040445">
    <property type="entry name" value="Kir_TM"/>
</dbReference>
<evidence type="ECO:0000256" key="8">
    <source>
        <dbReference type="ARBA" id="ARBA00023065"/>
    </source>
</evidence>
<dbReference type="GO" id="GO:0034702">
    <property type="term" value="C:monoatomic ion channel complex"/>
    <property type="evidence" value="ECO:0007669"/>
    <property type="project" value="UniProtKB-KW"/>
</dbReference>
<protein>
    <recommendedName>
        <fullName evidence="14">G protein-activated inward rectifier potassium channel 3</fullName>
    </recommendedName>
    <alternativeName>
        <fullName evidence="16">Inward rectifier K(+) channel Kir3.3</fullName>
    </alternativeName>
    <alternativeName>
        <fullName evidence="15">Potassium channel, inwardly rectifying subfamily J member 9</fullName>
    </alternativeName>
</protein>
<proteinExistence type="inferred from homology"/>
<evidence type="ECO:0000256" key="3">
    <source>
        <dbReference type="ARBA" id="ARBA00022538"/>
    </source>
</evidence>
<feature type="transmembrane region" description="Helical" evidence="18">
    <location>
        <begin position="185"/>
        <end position="208"/>
    </location>
</feature>
<dbReference type="Pfam" id="PF17655">
    <property type="entry name" value="IRK_C"/>
    <property type="match status" value="1"/>
</dbReference>
<accession>A0A7M4EWJ5</accession>
<keyword evidence="22" id="KW-1185">Reference proteome</keyword>
<dbReference type="Gene3D" id="1.10.287.70">
    <property type="match status" value="1"/>
</dbReference>
<keyword evidence="8 17" id="KW-0406">Ion transport</keyword>
<evidence type="ECO:0000259" key="20">
    <source>
        <dbReference type="Pfam" id="PF17655"/>
    </source>
</evidence>
<reference evidence="21" key="1">
    <citation type="submission" date="2025-08" db="UniProtKB">
        <authorList>
            <consortium name="Ensembl"/>
        </authorList>
    </citation>
    <scope>IDENTIFICATION</scope>
</reference>
<evidence type="ECO:0000256" key="11">
    <source>
        <dbReference type="ARBA" id="ARBA00034430"/>
    </source>
</evidence>
<dbReference type="GeneTree" id="ENSGT01080000257365"/>
<dbReference type="Gene3D" id="2.60.40.1400">
    <property type="entry name" value="G protein-activated inward rectifier potassium channel 1"/>
    <property type="match status" value="1"/>
</dbReference>
<dbReference type="FunFam" id="1.10.287.70:FF:000019">
    <property type="entry name" value="G protein-activated inward rectifier potassium channel 1"/>
    <property type="match status" value="1"/>
</dbReference>
<dbReference type="Ensembl" id="ENSCPRT00005018620.1">
    <property type="protein sequence ID" value="ENSCPRP00005015897.1"/>
    <property type="gene ID" value="ENSCPRG00005011120.1"/>
</dbReference>
<evidence type="ECO:0000256" key="15">
    <source>
        <dbReference type="ARBA" id="ARBA00076077"/>
    </source>
</evidence>
<organism evidence="21 22">
    <name type="scientific">Crocodylus porosus</name>
    <name type="common">Saltwater crocodile</name>
    <name type="synonym">Estuarine crocodile</name>
    <dbReference type="NCBI Taxonomy" id="8502"/>
    <lineage>
        <taxon>Eukaryota</taxon>
        <taxon>Metazoa</taxon>
        <taxon>Chordata</taxon>
        <taxon>Craniata</taxon>
        <taxon>Vertebrata</taxon>
        <taxon>Euteleostomi</taxon>
        <taxon>Archelosauria</taxon>
        <taxon>Archosauria</taxon>
        <taxon>Crocodylia</taxon>
        <taxon>Longirostres</taxon>
        <taxon>Crocodylidae</taxon>
        <taxon>Crocodylus</taxon>
    </lineage>
</organism>
<evidence type="ECO:0000256" key="13">
    <source>
        <dbReference type="ARBA" id="ARBA00062687"/>
    </source>
</evidence>
<evidence type="ECO:0000313" key="21">
    <source>
        <dbReference type="Ensembl" id="ENSCPRP00005015897.1"/>
    </source>
</evidence>
<evidence type="ECO:0000256" key="5">
    <source>
        <dbReference type="ARBA" id="ARBA00022882"/>
    </source>
</evidence>
<keyword evidence="10 17" id="KW-0407">Ion channel</keyword>
<dbReference type="InterPro" id="IPR041647">
    <property type="entry name" value="IRK_C"/>
</dbReference>
<dbReference type="PANTHER" id="PTHR11767">
    <property type="entry name" value="INWARD RECTIFIER POTASSIUM CHANNEL"/>
    <property type="match status" value="1"/>
</dbReference>
<feature type="domain" description="Potassium channel inwardly rectifying transmembrane" evidence="19">
    <location>
        <begin position="74"/>
        <end position="213"/>
    </location>
</feature>
<evidence type="ECO:0000256" key="18">
    <source>
        <dbReference type="SAM" id="Phobius"/>
    </source>
</evidence>
<feature type="transmembrane region" description="Helical" evidence="18">
    <location>
        <begin position="108"/>
        <end position="130"/>
    </location>
</feature>
<dbReference type="InterPro" id="IPR013518">
    <property type="entry name" value="K_chnl_inward-rec_Kir_cyto"/>
</dbReference>
<dbReference type="PANTHER" id="PTHR11767:SF116">
    <property type="entry name" value="G PROTEIN-ACTIVATED INWARD RECTIFIER POTASSIUM CHANNEL 4"/>
    <property type="match status" value="1"/>
</dbReference>
<evidence type="ECO:0000259" key="19">
    <source>
        <dbReference type="Pfam" id="PF01007"/>
    </source>
</evidence>
<evidence type="ECO:0000256" key="6">
    <source>
        <dbReference type="ARBA" id="ARBA00022958"/>
    </source>
</evidence>
<evidence type="ECO:0000256" key="1">
    <source>
        <dbReference type="ARBA" id="ARBA00004141"/>
    </source>
</evidence>
<evidence type="ECO:0000256" key="16">
    <source>
        <dbReference type="ARBA" id="ARBA00081071"/>
    </source>
</evidence>
<feature type="domain" description="Inward rectifier potassium channel C-terminal" evidence="20">
    <location>
        <begin position="220"/>
        <end position="390"/>
    </location>
</feature>
<comment type="similarity">
    <text evidence="12">Belongs to the inward rectifier-type potassium channel (TC 1.A.2.1) family. KCNJ9 subfamily.</text>
</comment>
<dbReference type="Pfam" id="PF01007">
    <property type="entry name" value="IRK"/>
    <property type="match status" value="1"/>
</dbReference>
<dbReference type="PRINTS" id="PR01320">
    <property type="entry name" value="KIRCHANNEL"/>
</dbReference>
<dbReference type="AlphaFoldDB" id="A0A7M4EWJ5"/>
<sequence>MFPCLLGCCDGGDGPDAGLAGGGQGAAVPDRKPRRSVLTLVLETGSDKEASVAPNIPNTARNNLSNKQQRQRYVTKVGKCQVNLGRIQEKKRFLSDIFTTIVDLKYRWFLFVFMMCYITTWLVFGVIYFFDVWVRDDVSHIGDPEWKACIENVDSFLSALLFSVESQRTIGYGSRMVTANCVEGVILLMIQSIIGSMIDALMVGCMFVKISRPKKRAQTLIFSKQCVISHRDEKLCLMFRIGDLRDSHMVDAKIRAKLIKSRQTKEGEFIPLEQSELNLGYDTGEDRLFLVEPQIICHVINDHSPFWDMSAESLKREQFEIIVILEGIVEATGMTCQARTSYVEDEILWGYRFEPCMSLEKGAFRVDYSRFEKTFEVQTPVVSAKEMYEMREMEHQDRSTLSLYWDHMLQPCVSTELLEDLPGEGPSEDVLPLD</sequence>
<comment type="subcellular location">
    <subcellularLocation>
        <location evidence="1 17">Membrane</location>
        <topology evidence="1 17">Multi-pass membrane protein</topology>
    </subcellularLocation>
</comment>
<dbReference type="FunFam" id="2.60.40.1400:FF:000001">
    <property type="entry name" value="G protein-activated inward rectifier potassium channel 2"/>
    <property type="match status" value="1"/>
</dbReference>
<keyword evidence="4 17" id="KW-0812">Transmembrane</keyword>
<keyword evidence="6 17" id="KW-0630">Potassium</keyword>
<dbReference type="Proteomes" id="UP000594220">
    <property type="component" value="Unplaced"/>
</dbReference>
<evidence type="ECO:0000256" key="14">
    <source>
        <dbReference type="ARBA" id="ARBA00072191"/>
    </source>
</evidence>
<dbReference type="InterPro" id="IPR014756">
    <property type="entry name" value="Ig_E-set"/>
</dbReference>
<dbReference type="OMA" id="CHVINRH"/>
<dbReference type="GO" id="GO:0005886">
    <property type="term" value="C:plasma membrane"/>
    <property type="evidence" value="ECO:0007669"/>
    <property type="project" value="TreeGrafter"/>
</dbReference>
<dbReference type="GO" id="GO:0005242">
    <property type="term" value="F:inward rectifier potassium channel activity"/>
    <property type="evidence" value="ECO:0007669"/>
    <property type="project" value="InterPro"/>
</dbReference>
<evidence type="ECO:0000313" key="22">
    <source>
        <dbReference type="Proteomes" id="UP000594220"/>
    </source>
</evidence>
<dbReference type="GO" id="GO:1990573">
    <property type="term" value="P:potassium ion import across plasma membrane"/>
    <property type="evidence" value="ECO:0007669"/>
    <property type="project" value="TreeGrafter"/>
</dbReference>
<evidence type="ECO:0000256" key="12">
    <source>
        <dbReference type="ARBA" id="ARBA00061604"/>
    </source>
</evidence>
<reference evidence="21" key="2">
    <citation type="submission" date="2025-09" db="UniProtKB">
        <authorList>
            <consortium name="Ensembl"/>
        </authorList>
    </citation>
    <scope>IDENTIFICATION</scope>
</reference>
<evidence type="ECO:0000256" key="7">
    <source>
        <dbReference type="ARBA" id="ARBA00022989"/>
    </source>
</evidence>
<keyword evidence="9 18" id="KW-0472">Membrane</keyword>
<keyword evidence="5 17" id="KW-0851">Voltage-gated channel</keyword>
<keyword evidence="7 18" id="KW-1133">Transmembrane helix</keyword>
<comment type="subunit">
    <text evidence="13">Associates with KCNJ3/GIRK1 to form a G-protein-activated heteromultimer pore-forming unit. Interacts (via PDZ-binding motif) with SNX27 (via PDZ domain); the interaction is required when endocytosed to prevent degradation in lysosomes and promote recycling to the plasma membrane.</text>
</comment>
<evidence type="ECO:0000256" key="10">
    <source>
        <dbReference type="ARBA" id="ARBA00023303"/>
    </source>
</evidence>
<evidence type="ECO:0000256" key="17">
    <source>
        <dbReference type="RuleBase" id="RU003822"/>
    </source>
</evidence>
<name>A0A7M4EWJ5_CROPO</name>
<keyword evidence="3 17" id="KW-0633">Potassium transport</keyword>
<evidence type="ECO:0000256" key="4">
    <source>
        <dbReference type="ARBA" id="ARBA00022692"/>
    </source>
</evidence>